<evidence type="ECO:0000259" key="3">
    <source>
        <dbReference type="PROSITE" id="PS51782"/>
    </source>
</evidence>
<dbReference type="Pfam" id="PF01551">
    <property type="entry name" value="Peptidase_M23"/>
    <property type="match status" value="1"/>
</dbReference>
<evidence type="ECO:0000313" key="4">
    <source>
        <dbReference type="EMBL" id="NIY72584.1"/>
    </source>
</evidence>
<dbReference type="Pfam" id="PF01476">
    <property type="entry name" value="LysM"/>
    <property type="match status" value="2"/>
</dbReference>
<dbReference type="CDD" id="cd00118">
    <property type="entry name" value="LysM"/>
    <property type="match status" value="1"/>
</dbReference>
<sequence>MRVTSFGPLLLSGCAMLALTACNEPLDFDMRDLGGKSSAFDTSSAARNIGARPEPDANGLISYPTYQVAVAQRGDTVQQVADRLGIDAVALASYNGVTPATVMRRDELLAIPSSQTVRAGAGASTVIAGDSVDVTTLAASAIDRAGPQTVTPTTQPSGMPAAAPDVVAPSDEPIRHQVKRGETAYSIARLYNVPVRAVAEWNSLDSNLSVREGQFLLVPQGDDIPATTAAAEAPGAGSATPVPPSASAPLPEESPIATAPAASAPAPVESPDLGNTSTQASSDAPLLMPVRGTIVRTFSAGTNEGIDIQSTAGAEVVAAASGTIAAISKDTSGNAVVVVRHATDLLTVYTNLDNLAITEKQDVSKGQKLGEVRSNDTPVVHFEVRLSGMKAANPEDYLP</sequence>
<name>A0ABX0VWX5_9RHOB</name>
<dbReference type="CDD" id="cd12797">
    <property type="entry name" value="M23_peptidase"/>
    <property type="match status" value="1"/>
</dbReference>
<keyword evidence="5" id="KW-1185">Reference proteome</keyword>
<feature type="compositionally biased region" description="Polar residues" evidence="1">
    <location>
        <begin position="273"/>
        <end position="282"/>
    </location>
</feature>
<dbReference type="PANTHER" id="PTHR21666:SF270">
    <property type="entry name" value="MUREIN HYDROLASE ACTIVATOR ENVC"/>
    <property type="match status" value="1"/>
</dbReference>
<comment type="caution">
    <text evidence="4">The sequence shown here is derived from an EMBL/GenBank/DDBJ whole genome shotgun (WGS) entry which is preliminary data.</text>
</comment>
<feature type="domain" description="LysM" evidence="3">
    <location>
        <begin position="174"/>
        <end position="218"/>
    </location>
</feature>
<dbReference type="PROSITE" id="PS51257">
    <property type="entry name" value="PROKAR_LIPOPROTEIN"/>
    <property type="match status" value="1"/>
</dbReference>
<dbReference type="Gene3D" id="3.10.350.10">
    <property type="entry name" value="LysM domain"/>
    <property type="match status" value="1"/>
</dbReference>
<feature type="region of interest" description="Disordered" evidence="1">
    <location>
        <begin position="227"/>
        <end position="285"/>
    </location>
</feature>
<feature type="chain" id="PRO_5046757188" evidence="2">
    <location>
        <begin position="21"/>
        <end position="399"/>
    </location>
</feature>
<dbReference type="Proteomes" id="UP000709466">
    <property type="component" value="Unassembled WGS sequence"/>
</dbReference>
<dbReference type="InterPro" id="IPR018392">
    <property type="entry name" value="LysM"/>
</dbReference>
<proteinExistence type="predicted"/>
<dbReference type="RefSeq" id="WP_167637966.1">
    <property type="nucleotide sequence ID" value="NZ_JAATOP010000005.1"/>
</dbReference>
<reference evidence="4 5" key="1">
    <citation type="submission" date="2020-03" db="EMBL/GenBank/DDBJ databases">
        <title>Bacterial isolates of synthetic phycosphere.</title>
        <authorList>
            <person name="Fu H."/>
            <person name="Moran M.A."/>
        </authorList>
    </citation>
    <scope>NUCLEOTIDE SEQUENCE [LARGE SCALE GENOMIC DNA]</scope>
    <source>
        <strain evidence="4 5">HF1</strain>
    </source>
</reference>
<gene>
    <name evidence="4" type="ORF">HCZ30_09055</name>
</gene>
<accession>A0ABX0VWX5</accession>
<dbReference type="InterPro" id="IPR011055">
    <property type="entry name" value="Dup_hybrid_motif"/>
</dbReference>
<keyword evidence="2" id="KW-0732">Signal</keyword>
<feature type="signal peptide" evidence="2">
    <location>
        <begin position="1"/>
        <end position="20"/>
    </location>
</feature>
<dbReference type="Gene3D" id="2.70.70.10">
    <property type="entry name" value="Glucose Permease (Domain IIA)"/>
    <property type="match status" value="1"/>
</dbReference>
<evidence type="ECO:0000256" key="2">
    <source>
        <dbReference type="SAM" id="SignalP"/>
    </source>
</evidence>
<evidence type="ECO:0000256" key="1">
    <source>
        <dbReference type="SAM" id="MobiDB-lite"/>
    </source>
</evidence>
<dbReference type="InterPro" id="IPR016047">
    <property type="entry name" value="M23ase_b-sheet_dom"/>
</dbReference>
<dbReference type="InterPro" id="IPR036779">
    <property type="entry name" value="LysM_dom_sf"/>
</dbReference>
<dbReference type="SMART" id="SM00257">
    <property type="entry name" value="LysM"/>
    <property type="match status" value="2"/>
</dbReference>
<feature type="compositionally biased region" description="Low complexity" evidence="1">
    <location>
        <begin position="247"/>
        <end position="271"/>
    </location>
</feature>
<dbReference type="EMBL" id="JAATOP010000005">
    <property type="protein sequence ID" value="NIY72584.1"/>
    <property type="molecule type" value="Genomic_DNA"/>
</dbReference>
<protein>
    <submittedName>
        <fullName evidence="4">Peptidoglycan DD-metalloendopeptidase family protein</fullName>
    </submittedName>
</protein>
<dbReference type="SUPFAM" id="SSF51261">
    <property type="entry name" value="Duplicated hybrid motif"/>
    <property type="match status" value="1"/>
</dbReference>
<dbReference type="InterPro" id="IPR050570">
    <property type="entry name" value="Cell_wall_metabolism_enzyme"/>
</dbReference>
<evidence type="ECO:0000313" key="5">
    <source>
        <dbReference type="Proteomes" id="UP000709466"/>
    </source>
</evidence>
<feature type="compositionally biased region" description="Low complexity" evidence="1">
    <location>
        <begin position="227"/>
        <end position="240"/>
    </location>
</feature>
<dbReference type="PANTHER" id="PTHR21666">
    <property type="entry name" value="PEPTIDASE-RELATED"/>
    <property type="match status" value="1"/>
</dbReference>
<dbReference type="PROSITE" id="PS51782">
    <property type="entry name" value="LYSM"/>
    <property type="match status" value="1"/>
</dbReference>
<organism evidence="4 5">
    <name type="scientific">Marivivens donghaensis</name>
    <dbReference type="NCBI Taxonomy" id="1699413"/>
    <lineage>
        <taxon>Bacteria</taxon>
        <taxon>Pseudomonadati</taxon>
        <taxon>Pseudomonadota</taxon>
        <taxon>Alphaproteobacteria</taxon>
        <taxon>Rhodobacterales</taxon>
        <taxon>Paracoccaceae</taxon>
        <taxon>Marivivens group</taxon>
        <taxon>Marivivens</taxon>
    </lineage>
</organism>